<feature type="transmembrane region" description="Helical" evidence="1">
    <location>
        <begin position="12"/>
        <end position="33"/>
    </location>
</feature>
<evidence type="ECO:0000313" key="2">
    <source>
        <dbReference type="EMBL" id="KZC97154.1"/>
    </source>
</evidence>
<keyword evidence="1" id="KW-1133">Transmembrane helix</keyword>
<dbReference type="Proteomes" id="UP000076167">
    <property type="component" value="Unassembled WGS sequence"/>
</dbReference>
<gene>
    <name evidence="2" type="ORF">AUP40_04250</name>
</gene>
<proteinExistence type="predicted"/>
<organism evidence="2 3">
    <name type="scientific">Thalassospira xiamenensis</name>
    <dbReference type="NCBI Taxonomy" id="220697"/>
    <lineage>
        <taxon>Bacteria</taxon>
        <taxon>Pseudomonadati</taxon>
        <taxon>Pseudomonadota</taxon>
        <taxon>Alphaproteobacteria</taxon>
        <taxon>Rhodospirillales</taxon>
        <taxon>Thalassospiraceae</taxon>
        <taxon>Thalassospira</taxon>
    </lineage>
</organism>
<comment type="caution">
    <text evidence="2">The sequence shown here is derived from an EMBL/GenBank/DDBJ whole genome shotgun (WGS) entry which is preliminary data.</text>
</comment>
<evidence type="ECO:0000313" key="3">
    <source>
        <dbReference type="Proteomes" id="UP000076167"/>
    </source>
</evidence>
<dbReference type="RefSeq" id="WP_063093032.1">
    <property type="nucleotide sequence ID" value="NZ_JAINWB010000003.1"/>
</dbReference>
<keyword evidence="3" id="KW-1185">Reference proteome</keyword>
<keyword evidence="1" id="KW-0472">Membrane</keyword>
<evidence type="ECO:0000256" key="1">
    <source>
        <dbReference type="SAM" id="Phobius"/>
    </source>
</evidence>
<protein>
    <submittedName>
        <fullName evidence="2">Uncharacterized protein</fullName>
    </submittedName>
</protein>
<reference evidence="2 3" key="1">
    <citation type="submission" date="2015-12" db="EMBL/GenBank/DDBJ databases">
        <title>Genome sequence of Thalassospira xiamenensis MCCC 1A03005.</title>
        <authorList>
            <person name="Lu L."/>
            <person name="Lai Q."/>
            <person name="Shao Z."/>
            <person name="Qian P."/>
        </authorList>
    </citation>
    <scope>NUCLEOTIDE SEQUENCE [LARGE SCALE GENOMIC DNA]</scope>
    <source>
        <strain evidence="2 3">MCCC 1A03005</strain>
    </source>
</reference>
<dbReference type="EMBL" id="LPXL01000056">
    <property type="protein sequence ID" value="KZC97154.1"/>
    <property type="molecule type" value="Genomic_DNA"/>
</dbReference>
<name>A0ABR5XWA4_9PROT</name>
<keyword evidence="1" id="KW-0812">Transmembrane</keyword>
<accession>A0ABR5XWA4</accession>
<sequence>MIAAVGAFLSGAWMRIAIIGGAVLAVLLVLFSARHAGRQAERVETMARNLENVNAQRKAAAAAPSDRAGVVDRLRNGKF</sequence>